<dbReference type="Proteomes" id="UP001367508">
    <property type="component" value="Unassembled WGS sequence"/>
</dbReference>
<dbReference type="AlphaFoldDB" id="A0AAN9MWK2"/>
<protein>
    <submittedName>
        <fullName evidence="1">Uncharacterized protein</fullName>
    </submittedName>
</protein>
<comment type="caution">
    <text evidence="1">The sequence shown here is derived from an EMBL/GenBank/DDBJ whole genome shotgun (WGS) entry which is preliminary data.</text>
</comment>
<dbReference type="EMBL" id="JAYMYQ010000001">
    <property type="protein sequence ID" value="KAK7361977.1"/>
    <property type="molecule type" value="Genomic_DNA"/>
</dbReference>
<proteinExistence type="predicted"/>
<sequence>MIRSAFRCPVRSFWVAYNKPSEGLLMHVTTLCEDHTCCSYRILLEDVHMSLCTWGPIPCKAVNDAAPHYYYTHIRFLDHMVTPKSSSYGLRKEGYDKWSPVRALHVAILLSNLSFNLQLGQAMREPD</sequence>
<organism evidence="1 2">
    <name type="scientific">Canavalia gladiata</name>
    <name type="common">Sword bean</name>
    <name type="synonym">Dolichos gladiatus</name>
    <dbReference type="NCBI Taxonomy" id="3824"/>
    <lineage>
        <taxon>Eukaryota</taxon>
        <taxon>Viridiplantae</taxon>
        <taxon>Streptophyta</taxon>
        <taxon>Embryophyta</taxon>
        <taxon>Tracheophyta</taxon>
        <taxon>Spermatophyta</taxon>
        <taxon>Magnoliopsida</taxon>
        <taxon>eudicotyledons</taxon>
        <taxon>Gunneridae</taxon>
        <taxon>Pentapetalae</taxon>
        <taxon>rosids</taxon>
        <taxon>fabids</taxon>
        <taxon>Fabales</taxon>
        <taxon>Fabaceae</taxon>
        <taxon>Papilionoideae</taxon>
        <taxon>50 kb inversion clade</taxon>
        <taxon>NPAAA clade</taxon>
        <taxon>indigoferoid/millettioid clade</taxon>
        <taxon>Phaseoleae</taxon>
        <taxon>Canavalia</taxon>
    </lineage>
</organism>
<name>A0AAN9MWK2_CANGL</name>
<keyword evidence="2" id="KW-1185">Reference proteome</keyword>
<evidence type="ECO:0000313" key="1">
    <source>
        <dbReference type="EMBL" id="KAK7361977.1"/>
    </source>
</evidence>
<evidence type="ECO:0000313" key="2">
    <source>
        <dbReference type="Proteomes" id="UP001367508"/>
    </source>
</evidence>
<accession>A0AAN9MWK2</accession>
<reference evidence="1 2" key="1">
    <citation type="submission" date="2024-01" db="EMBL/GenBank/DDBJ databases">
        <title>The genomes of 5 underutilized Papilionoideae crops provide insights into root nodulation and disease resistanc.</title>
        <authorList>
            <person name="Jiang F."/>
        </authorList>
    </citation>
    <scope>NUCLEOTIDE SEQUENCE [LARGE SCALE GENOMIC DNA]</scope>
    <source>
        <strain evidence="1">LVBAO_FW01</strain>
        <tissue evidence="1">Leaves</tissue>
    </source>
</reference>
<gene>
    <name evidence="1" type="ORF">VNO77_04073</name>
</gene>